<evidence type="ECO:0000256" key="1">
    <source>
        <dbReference type="SAM" id="Phobius"/>
    </source>
</evidence>
<dbReference type="RefSeq" id="WP_255900417.1">
    <property type="nucleotide sequence ID" value="NZ_CP050470.1"/>
</dbReference>
<keyword evidence="1" id="KW-0472">Membrane</keyword>
<keyword evidence="1" id="KW-1133">Transmembrane helix</keyword>
<gene>
    <name evidence="2" type="ORF">HB762_04490</name>
</gene>
<reference evidence="2" key="1">
    <citation type="submission" date="2020-03" db="EMBL/GenBank/DDBJ databases">
        <title>Five strains of Vibrio campbellii isolated from Mariana Trench.</title>
        <authorList>
            <person name="Liang J."/>
            <person name="Zhang X.-H."/>
        </authorList>
    </citation>
    <scope>NUCLEOTIDE SEQUENCE</scope>
    <source>
        <strain evidence="2">LJC013</strain>
    </source>
</reference>
<dbReference type="Proteomes" id="UP001059912">
    <property type="component" value="Chromosome 1"/>
</dbReference>
<keyword evidence="1" id="KW-0812">Transmembrane</keyword>
<organism evidence="2 3">
    <name type="scientific">Vibrio campbellii</name>
    <dbReference type="NCBI Taxonomy" id="680"/>
    <lineage>
        <taxon>Bacteria</taxon>
        <taxon>Pseudomonadati</taxon>
        <taxon>Pseudomonadota</taxon>
        <taxon>Gammaproteobacteria</taxon>
        <taxon>Vibrionales</taxon>
        <taxon>Vibrionaceae</taxon>
        <taxon>Vibrio</taxon>
    </lineage>
</organism>
<feature type="transmembrane region" description="Helical" evidence="1">
    <location>
        <begin position="12"/>
        <end position="33"/>
    </location>
</feature>
<feature type="transmembrane region" description="Helical" evidence="1">
    <location>
        <begin position="185"/>
        <end position="206"/>
    </location>
</feature>
<feature type="transmembrane region" description="Helical" evidence="1">
    <location>
        <begin position="343"/>
        <end position="363"/>
    </location>
</feature>
<evidence type="ECO:0000313" key="3">
    <source>
        <dbReference type="Proteomes" id="UP001059912"/>
    </source>
</evidence>
<name>A0ABY5I8U0_9VIBR</name>
<sequence length="410" mass="47277">MFSDPLSSLDYFVLFCIVCKIIYGIIFIPHVLVKNRKAINKLINEKPDRKLSLREQQILYQIYGKKFPIGPVFNIEGDSFRLISPPNANFCEYLIGPYRVWGAHLTPFLQDCGNVQAEIYVYRKKSYLLSANDNNIINYFSAQWEARFAPKGFANALNIEIVGRRPTTAEERQQLKLPSIRPLRFFRTLGLILFTLYSAFILSATFDTTPYFSNFLGAVSLASLPMLYRYYAKCPFNRPFDKSVVLAKGTVVGCEGRKVWFTGNEEQIPEDPARCFIVPIDRDTTLLEPGQSVQFGFVPSRVVTQLLHFEPREEDYHPCIVCIDNVFNAGEQFCQSPFVAWHYPYIAILLGANPLLASIPVLINKDRAADYLSHWPFYLHLSLGFFWLILGGSVFLYRYAIYRRHKNRLF</sequence>
<accession>A0ABY5I8U0</accession>
<proteinExistence type="predicted"/>
<keyword evidence="3" id="KW-1185">Reference proteome</keyword>
<evidence type="ECO:0000313" key="2">
    <source>
        <dbReference type="EMBL" id="UTZ30710.1"/>
    </source>
</evidence>
<feature type="transmembrane region" description="Helical" evidence="1">
    <location>
        <begin position="212"/>
        <end position="232"/>
    </location>
</feature>
<dbReference type="EMBL" id="CP050470">
    <property type="protein sequence ID" value="UTZ30710.1"/>
    <property type="molecule type" value="Genomic_DNA"/>
</dbReference>
<protein>
    <submittedName>
        <fullName evidence="2">Uncharacterized protein</fullName>
    </submittedName>
</protein>
<feature type="transmembrane region" description="Helical" evidence="1">
    <location>
        <begin position="375"/>
        <end position="400"/>
    </location>
</feature>